<accession>A0A391P353</accession>
<evidence type="ECO:0000313" key="2">
    <source>
        <dbReference type="Proteomes" id="UP000265643"/>
    </source>
</evidence>
<organism evidence="1 2">
    <name type="scientific">Mediterraneibacter butyricigenes</name>
    <dbReference type="NCBI Taxonomy" id="2316025"/>
    <lineage>
        <taxon>Bacteria</taxon>
        <taxon>Bacillati</taxon>
        <taxon>Bacillota</taxon>
        <taxon>Clostridia</taxon>
        <taxon>Lachnospirales</taxon>
        <taxon>Lachnospiraceae</taxon>
        <taxon>Mediterraneibacter</taxon>
    </lineage>
</organism>
<reference evidence="2" key="1">
    <citation type="submission" date="2018-09" db="EMBL/GenBank/DDBJ databases">
        <title>Draft Genome Sequence of Mediterraneibacter sp. KCTC 15684.</title>
        <authorList>
            <person name="Kim J.S."/>
            <person name="Han K.I."/>
            <person name="Suh M.K."/>
            <person name="Lee K.C."/>
            <person name="Eom M.K."/>
            <person name="Lee J.H."/>
            <person name="Park S.H."/>
            <person name="Kang S.W."/>
            <person name="Park J.E."/>
            <person name="Oh B.S."/>
            <person name="Yu S.Y."/>
            <person name="Choi S.H."/>
            <person name="Lee D.H."/>
            <person name="Yoon H."/>
            <person name="Kim B."/>
            <person name="Yang S.J."/>
            <person name="Lee J.S."/>
        </authorList>
    </citation>
    <scope>NUCLEOTIDE SEQUENCE [LARGE SCALE GENOMIC DNA]</scope>
    <source>
        <strain evidence="2">KCTC 15684</strain>
    </source>
</reference>
<proteinExistence type="predicted"/>
<sequence length="40" mass="4583">MSVSDFGKSTKAWKMDNSVLATKDITYKYIVVEKKVEENV</sequence>
<protein>
    <submittedName>
        <fullName evidence="1">Uncharacterized protein</fullName>
    </submittedName>
</protein>
<dbReference type="AlphaFoldDB" id="A0A391P353"/>
<evidence type="ECO:0000313" key="1">
    <source>
        <dbReference type="EMBL" id="GCA67610.1"/>
    </source>
</evidence>
<dbReference type="EMBL" id="BHGK01000001">
    <property type="protein sequence ID" value="GCA67610.1"/>
    <property type="molecule type" value="Genomic_DNA"/>
</dbReference>
<keyword evidence="2" id="KW-1185">Reference proteome</keyword>
<dbReference type="Proteomes" id="UP000265643">
    <property type="component" value="Unassembled WGS sequence"/>
</dbReference>
<name>A0A391P353_9FIRM</name>
<comment type="caution">
    <text evidence="1">The sequence shown here is derived from an EMBL/GenBank/DDBJ whole genome shotgun (WGS) entry which is preliminary data.</text>
</comment>
<gene>
    <name evidence="1" type="ORF">KGMB01110_20460</name>
</gene>